<name>A0A7C3ZQ98_9CYAN</name>
<feature type="transmembrane region" description="Helical" evidence="1">
    <location>
        <begin position="21"/>
        <end position="45"/>
    </location>
</feature>
<proteinExistence type="predicted"/>
<gene>
    <name evidence="2" type="ORF">ENR15_23305</name>
</gene>
<dbReference type="AlphaFoldDB" id="A0A7C3ZQ98"/>
<organism evidence="2">
    <name type="scientific">Planktothricoides sp. SpSt-374</name>
    <dbReference type="NCBI Taxonomy" id="2282167"/>
    <lineage>
        <taxon>Bacteria</taxon>
        <taxon>Bacillati</taxon>
        <taxon>Cyanobacteriota</taxon>
        <taxon>Cyanophyceae</taxon>
        <taxon>Oscillatoriophycideae</taxon>
        <taxon>Oscillatoriales</taxon>
        <taxon>Oscillatoriaceae</taxon>
        <taxon>Planktothricoides</taxon>
    </lineage>
</organism>
<accession>A0A7C3ZQ98</accession>
<dbReference type="InterPro" id="IPR045584">
    <property type="entry name" value="Pilin-like"/>
</dbReference>
<dbReference type="EMBL" id="DSPX01000241">
    <property type="protein sequence ID" value="HGG03484.1"/>
    <property type="molecule type" value="Genomic_DNA"/>
</dbReference>
<dbReference type="SUPFAM" id="SSF54523">
    <property type="entry name" value="Pili subunits"/>
    <property type="match status" value="1"/>
</dbReference>
<evidence type="ECO:0000256" key="1">
    <source>
        <dbReference type="SAM" id="Phobius"/>
    </source>
</evidence>
<protein>
    <submittedName>
        <fullName evidence="2">Prepilin-type N-terminal cleavage/methylation domain-containing protein</fullName>
    </submittedName>
</protein>
<dbReference type="InterPro" id="IPR012902">
    <property type="entry name" value="N_methyl_site"/>
</dbReference>
<comment type="caution">
    <text evidence="2">The sequence shown here is derived from an EMBL/GenBank/DDBJ whole genome shotgun (WGS) entry which is preliminary data.</text>
</comment>
<reference evidence="2" key="1">
    <citation type="journal article" date="2020" name="mSystems">
        <title>Genome- and Community-Level Interaction Insights into Carbon Utilization and Element Cycling Functions of Hydrothermarchaeota in Hydrothermal Sediment.</title>
        <authorList>
            <person name="Zhou Z."/>
            <person name="Liu Y."/>
            <person name="Xu W."/>
            <person name="Pan J."/>
            <person name="Luo Z.H."/>
            <person name="Li M."/>
        </authorList>
    </citation>
    <scope>NUCLEOTIDE SEQUENCE [LARGE SCALE GENOMIC DNA]</scope>
    <source>
        <strain evidence="2">SpSt-374</strain>
    </source>
</reference>
<evidence type="ECO:0000313" key="2">
    <source>
        <dbReference type="EMBL" id="HGG03484.1"/>
    </source>
</evidence>
<sequence>MFSQLQLHRKKPSPPARKPKGFTLIELLVGIMISSVIIMPLLGLVDSLLRQDRQEQVKTRSEQEITAALDYIARDMQESVYIYDQAGVKTLWDNNRLPKIDNNVNAGTPVLVFWKRRFLSRDSEIDHDKNSATPKKQVGCLEKFPDAITDVNNEPPGSIDCGSYKGKNQDYSVFSLVVYYLINNNSDNSTGTWAPNAMRIARWEVSGGVSTDPASQNNPYTPLTRGTSDSVSYLALPDKGFQLFDLKNNTGTLAQKMDAWEKYSEDYNLDQNQIVTLVDYIDASPVSSSANLTPSCPATTSPNPTNQVVPASATTGTGSFYACIPQASRSASSNTPVSRPIAQVFIRGNSLIRMEDNATYSDSKKVYFPMSSVRVQGIGLIGGN</sequence>
<keyword evidence="1" id="KW-0812">Transmembrane</keyword>
<dbReference type="NCBIfam" id="NF038304">
    <property type="entry name" value="EPS_HpsC"/>
    <property type="match status" value="1"/>
</dbReference>
<keyword evidence="1" id="KW-1133">Transmembrane helix</keyword>
<dbReference type="NCBIfam" id="TIGR02532">
    <property type="entry name" value="IV_pilin_GFxxxE"/>
    <property type="match status" value="1"/>
</dbReference>
<dbReference type="Pfam" id="PF07963">
    <property type="entry name" value="N_methyl"/>
    <property type="match status" value="1"/>
</dbReference>
<keyword evidence="1" id="KW-0472">Membrane</keyword>